<proteinExistence type="predicted"/>
<organism evidence="2 3">
    <name type="scientific">Ovis ammon polii</name>
    <dbReference type="NCBI Taxonomy" id="230172"/>
    <lineage>
        <taxon>Eukaryota</taxon>
        <taxon>Metazoa</taxon>
        <taxon>Chordata</taxon>
        <taxon>Craniata</taxon>
        <taxon>Vertebrata</taxon>
        <taxon>Euteleostomi</taxon>
        <taxon>Mammalia</taxon>
        <taxon>Eutheria</taxon>
        <taxon>Laurasiatheria</taxon>
        <taxon>Artiodactyla</taxon>
        <taxon>Ruminantia</taxon>
        <taxon>Pecora</taxon>
        <taxon>Bovidae</taxon>
        <taxon>Caprinae</taxon>
        <taxon>Ovis</taxon>
    </lineage>
</organism>
<dbReference type="AlphaFoldDB" id="A0AAD4Y470"/>
<evidence type="ECO:0000313" key="2">
    <source>
        <dbReference type="EMBL" id="KAI4534279.1"/>
    </source>
</evidence>
<keyword evidence="3" id="KW-1185">Reference proteome</keyword>
<evidence type="ECO:0000256" key="1">
    <source>
        <dbReference type="SAM" id="Phobius"/>
    </source>
</evidence>
<name>A0AAD4Y470_OVIAM</name>
<protein>
    <submittedName>
        <fullName evidence="2">Uncharacterized protein</fullName>
    </submittedName>
</protein>
<gene>
    <name evidence="2" type="ORF">MG293_015139</name>
</gene>
<dbReference type="EMBL" id="JAKZEL010000019">
    <property type="protein sequence ID" value="KAI4534279.1"/>
    <property type="molecule type" value="Genomic_DNA"/>
</dbReference>
<keyword evidence="1" id="KW-0472">Membrane</keyword>
<keyword evidence="1" id="KW-0812">Transmembrane</keyword>
<sequence length="121" mass="14133">MLTDFSSVLTRDSSFQSLIGHSTALLSKEHGDYYFLPFLHQLLPSLQKKTVCIHTKIECFLHTSPYAKYFQWHIPLSIHNSILWYKFPQLLLMLLLMTLLIIPLVTACLNSFYTVKLINWT</sequence>
<evidence type="ECO:0000313" key="3">
    <source>
        <dbReference type="Proteomes" id="UP001214576"/>
    </source>
</evidence>
<comment type="caution">
    <text evidence="2">The sequence shown here is derived from an EMBL/GenBank/DDBJ whole genome shotgun (WGS) entry which is preliminary data.</text>
</comment>
<accession>A0AAD4Y470</accession>
<feature type="transmembrane region" description="Helical" evidence="1">
    <location>
        <begin position="90"/>
        <end position="113"/>
    </location>
</feature>
<keyword evidence="1" id="KW-1133">Transmembrane helix</keyword>
<dbReference type="Proteomes" id="UP001214576">
    <property type="component" value="Unassembled WGS sequence"/>
</dbReference>
<reference evidence="2" key="1">
    <citation type="submission" date="2022-03" db="EMBL/GenBank/DDBJ databases">
        <title>Genomic analyses of argali, domestic sheep and their hybrids provide insights into chromosomal evolution, heterosis and genetic basis of agronomic traits.</title>
        <authorList>
            <person name="Li M."/>
        </authorList>
    </citation>
    <scope>NUCLEOTIDE SEQUENCE</scope>
    <source>
        <strain evidence="2">CAU-MHL-2022a</strain>
        <tissue evidence="2">Skin</tissue>
    </source>
</reference>